<sequence>MPEQAIINAIHSLASEGKPISTATVKARLDSSVSLTTLLAVISRYKQNPQNLPLQTDTAKEAKSASKEAAERALIERIIALEHKVARLEHKVARLEQQQAQAELSSTTKQEPHT</sequence>
<evidence type="ECO:0008006" key="4">
    <source>
        <dbReference type="Google" id="ProtNLM"/>
    </source>
</evidence>
<dbReference type="RefSeq" id="WP_208006468.1">
    <property type="nucleotide sequence ID" value="NZ_JAGDFX010000021.1"/>
</dbReference>
<comment type="caution">
    <text evidence="2">The sequence shown here is derived from an EMBL/GenBank/DDBJ whole genome shotgun (WGS) entry which is preliminary data.</text>
</comment>
<evidence type="ECO:0000256" key="1">
    <source>
        <dbReference type="SAM" id="Coils"/>
    </source>
</evidence>
<reference evidence="2 3" key="1">
    <citation type="submission" date="2021-03" db="EMBL/GenBank/DDBJ databases">
        <title>Oceanisphaera sp. nov., isolated from the intestine.</title>
        <authorList>
            <person name="Zhao L.-H."/>
            <person name="Shi L.-F."/>
        </authorList>
    </citation>
    <scope>NUCLEOTIDE SEQUENCE [LARGE SCALE GENOMIC DNA]</scope>
    <source>
        <strain evidence="2 3">DM8</strain>
    </source>
</reference>
<proteinExistence type="predicted"/>
<feature type="coiled-coil region" evidence="1">
    <location>
        <begin position="71"/>
        <end position="105"/>
    </location>
</feature>
<keyword evidence="1" id="KW-0175">Coiled coil</keyword>
<evidence type="ECO:0000313" key="2">
    <source>
        <dbReference type="EMBL" id="MBO1520598.1"/>
    </source>
</evidence>
<name>A0ABS3NJ54_9GAMM</name>
<keyword evidence="3" id="KW-1185">Reference proteome</keyword>
<evidence type="ECO:0000313" key="3">
    <source>
        <dbReference type="Proteomes" id="UP000664882"/>
    </source>
</evidence>
<protein>
    <recommendedName>
        <fullName evidence="4">KfrA N-terminal DNA-binding domain-containing protein</fullName>
    </recommendedName>
</protein>
<dbReference type="EMBL" id="JAGDFX010000021">
    <property type="protein sequence ID" value="MBO1520598.1"/>
    <property type="molecule type" value="Genomic_DNA"/>
</dbReference>
<dbReference type="Proteomes" id="UP000664882">
    <property type="component" value="Unassembled WGS sequence"/>
</dbReference>
<gene>
    <name evidence="2" type="ORF">J3U76_13345</name>
</gene>
<accession>A0ABS3NJ54</accession>
<organism evidence="2 3">
    <name type="scientific">Oceanisphaera pacifica</name>
    <dbReference type="NCBI Taxonomy" id="2818389"/>
    <lineage>
        <taxon>Bacteria</taxon>
        <taxon>Pseudomonadati</taxon>
        <taxon>Pseudomonadota</taxon>
        <taxon>Gammaproteobacteria</taxon>
        <taxon>Aeromonadales</taxon>
        <taxon>Aeromonadaceae</taxon>
        <taxon>Oceanisphaera</taxon>
    </lineage>
</organism>
<dbReference type="SUPFAM" id="SSF161270">
    <property type="entry name" value="PspA lactotransferrin-binding region"/>
    <property type="match status" value="1"/>
</dbReference>